<reference evidence="1 2" key="1">
    <citation type="submission" date="2015-03" db="EMBL/GenBank/DDBJ databases">
        <title>Luteipulveratus halotolerans sp. nov., a novel actinobacterium (Dermacoccaceae) from Sarawak, Malaysia.</title>
        <authorList>
            <person name="Juboi H."/>
            <person name="Basik A."/>
            <person name="Shamsul S.S."/>
            <person name="Arnold P."/>
            <person name="Schmitt E.K."/>
            <person name="Sanglier J.-J."/>
            <person name="Yeo T."/>
        </authorList>
    </citation>
    <scope>NUCLEOTIDE SEQUENCE [LARGE SCALE GENOMIC DNA]</scope>
    <source>
        <strain evidence="1 2">MN07-A0370</strain>
    </source>
</reference>
<evidence type="ECO:0000313" key="1">
    <source>
        <dbReference type="EMBL" id="AKU14765.1"/>
    </source>
</evidence>
<proteinExistence type="predicted"/>
<keyword evidence="2" id="KW-1185">Reference proteome</keyword>
<protein>
    <submittedName>
        <fullName evidence="1">Uncharacterized protein</fullName>
    </submittedName>
</protein>
<dbReference type="AlphaFoldDB" id="A0A0K1JDV4"/>
<dbReference type="Proteomes" id="UP000066480">
    <property type="component" value="Chromosome"/>
</dbReference>
<organism evidence="1 2">
    <name type="scientific">Luteipulveratus mongoliensis</name>
    <dbReference type="NCBI Taxonomy" id="571913"/>
    <lineage>
        <taxon>Bacteria</taxon>
        <taxon>Bacillati</taxon>
        <taxon>Actinomycetota</taxon>
        <taxon>Actinomycetes</taxon>
        <taxon>Micrococcales</taxon>
        <taxon>Dermacoccaceae</taxon>
        <taxon>Luteipulveratus</taxon>
    </lineage>
</organism>
<sequence length="63" mass="6563">MINCETVMASRMMPCGELVQGAIHQSSHGMDGLVPPKLLIAHTNPSKVVVHKAAASAPAAMLL</sequence>
<dbReference type="EMBL" id="CP011112">
    <property type="protein sequence ID" value="AKU14765.1"/>
    <property type="molecule type" value="Genomic_DNA"/>
</dbReference>
<gene>
    <name evidence="1" type="ORF">VV02_00855</name>
</gene>
<dbReference type="KEGG" id="lmoi:VV02_00855"/>
<name>A0A0K1JDV4_9MICO</name>
<accession>A0A0K1JDV4</accession>
<evidence type="ECO:0000313" key="2">
    <source>
        <dbReference type="Proteomes" id="UP000066480"/>
    </source>
</evidence>